<keyword evidence="3" id="KW-0067">ATP-binding</keyword>
<name>F4BST4_METSG</name>
<evidence type="ECO:0008006" key="6">
    <source>
        <dbReference type="Google" id="ProtNLM"/>
    </source>
</evidence>
<keyword evidence="5" id="KW-1185">Reference proteome</keyword>
<proteinExistence type="predicted"/>
<dbReference type="GeneID" id="10460972"/>
<dbReference type="OrthoDB" id="52698at2157"/>
<dbReference type="InParanoid" id="F4BST4"/>
<dbReference type="Proteomes" id="UP000007807">
    <property type="component" value="Chromosome"/>
</dbReference>
<evidence type="ECO:0000313" key="5">
    <source>
        <dbReference type="Proteomes" id="UP000007807"/>
    </source>
</evidence>
<dbReference type="Pfam" id="PF03266">
    <property type="entry name" value="NTPase_1"/>
    <property type="match status" value="1"/>
</dbReference>
<protein>
    <recommendedName>
        <fullName evidence="6">NTPase</fullName>
    </recommendedName>
</protein>
<dbReference type="InterPro" id="IPR004948">
    <property type="entry name" value="Nuc-triphosphatase_THEP1"/>
</dbReference>
<organism evidence="4 5">
    <name type="scientific">Methanothrix soehngenii (strain ATCC 5969 / DSM 3671 / JCM 10134 / NBRC 103675 / OCM 69 / GP-6)</name>
    <name type="common">Methanosaeta concilii</name>
    <dbReference type="NCBI Taxonomy" id="990316"/>
    <lineage>
        <taxon>Archaea</taxon>
        <taxon>Methanobacteriati</taxon>
        <taxon>Methanobacteriota</taxon>
        <taxon>Stenosarchaea group</taxon>
        <taxon>Methanomicrobia</taxon>
        <taxon>Methanotrichales</taxon>
        <taxon>Methanotrichaceae</taxon>
        <taxon>Methanothrix</taxon>
    </lineage>
</organism>
<dbReference type="GO" id="GO:0005524">
    <property type="term" value="F:ATP binding"/>
    <property type="evidence" value="ECO:0007669"/>
    <property type="project" value="UniProtKB-KW"/>
</dbReference>
<evidence type="ECO:0000256" key="3">
    <source>
        <dbReference type="ARBA" id="ARBA00022840"/>
    </source>
</evidence>
<dbReference type="PANTHER" id="PTHR43146">
    <property type="entry name" value="CANCER-RELATED NUCLEOSIDE-TRIPHOSPHATASE"/>
    <property type="match status" value="1"/>
</dbReference>
<sequence length="170" mass="18258">MALRIAVTGSPGVGKSTLVAKVTSGTKLRVGGVLARDRRYKDRRTGFELLDLSTGMVGILADESGDGPQLGKYRVHLDDLDLIGAQAVENALGCDLIVVDEVGPMELSSHSFVLAVEKAIASPKPMLVVLHQWSNHRLAKKIRGSFRVLTVTRENRDSLADEIAKALKSG</sequence>
<dbReference type="RefSeq" id="WP_013719092.1">
    <property type="nucleotide sequence ID" value="NC_015416.1"/>
</dbReference>
<reference evidence="4 5" key="1">
    <citation type="journal article" date="2011" name="J. Bacteriol.">
        <title>Complete genome sequence of Methanosaeta concilii, a specialist in aceticlastic methanogenesis.</title>
        <authorList>
            <person name="Barber R.D."/>
            <person name="Zhang L."/>
            <person name="Harnack M."/>
            <person name="Olson M.V."/>
            <person name="Kaul R."/>
            <person name="Ingram-Smith C."/>
            <person name="Smith K.S."/>
        </authorList>
    </citation>
    <scope>NUCLEOTIDE SEQUENCE [LARGE SCALE GENOMIC DNA]</scope>
    <source>
        <strain evidence="5">ATCC 5969 / DSM 3671 / JCM 10134 / NBRC 103675 / OCM 69 / GP-6</strain>
    </source>
</reference>
<keyword evidence="2" id="KW-0378">Hydrolase</keyword>
<dbReference type="FunCoup" id="F4BST4">
    <property type="interactions" value="84"/>
</dbReference>
<dbReference type="Gene3D" id="3.40.50.300">
    <property type="entry name" value="P-loop containing nucleotide triphosphate hydrolases"/>
    <property type="match status" value="1"/>
</dbReference>
<dbReference type="KEGG" id="mcj:MCON_1365"/>
<evidence type="ECO:0000313" key="4">
    <source>
        <dbReference type="EMBL" id="AEB68044.1"/>
    </source>
</evidence>
<dbReference type="SUPFAM" id="SSF52540">
    <property type="entry name" value="P-loop containing nucleoside triphosphate hydrolases"/>
    <property type="match status" value="1"/>
</dbReference>
<dbReference type="AlphaFoldDB" id="F4BST4"/>
<dbReference type="NCBIfam" id="NF010248">
    <property type="entry name" value="PRK13695.1"/>
    <property type="match status" value="1"/>
</dbReference>
<dbReference type="PANTHER" id="PTHR43146:SF1">
    <property type="entry name" value="CANCER-RELATED NUCLEOSIDE-TRIPHOSPHATASE"/>
    <property type="match status" value="1"/>
</dbReference>
<evidence type="ECO:0000256" key="1">
    <source>
        <dbReference type="ARBA" id="ARBA00022741"/>
    </source>
</evidence>
<dbReference type="CDD" id="cd19482">
    <property type="entry name" value="RecA-like_Thep1"/>
    <property type="match status" value="1"/>
</dbReference>
<dbReference type="EMBL" id="CP002565">
    <property type="protein sequence ID" value="AEB68044.1"/>
    <property type="molecule type" value="Genomic_DNA"/>
</dbReference>
<accession>F4BST4</accession>
<dbReference type="GO" id="GO:0017111">
    <property type="term" value="F:ribonucleoside triphosphate phosphatase activity"/>
    <property type="evidence" value="ECO:0007669"/>
    <property type="project" value="InterPro"/>
</dbReference>
<dbReference type="InterPro" id="IPR027417">
    <property type="entry name" value="P-loop_NTPase"/>
</dbReference>
<gene>
    <name evidence="4" type="ordered locus">MCON_1365</name>
</gene>
<dbReference type="HOGENOM" id="CLU_103145_1_1_2"/>
<dbReference type="STRING" id="990316.MCON_1365"/>
<keyword evidence="1" id="KW-0547">Nucleotide-binding</keyword>
<evidence type="ECO:0000256" key="2">
    <source>
        <dbReference type="ARBA" id="ARBA00022801"/>
    </source>
</evidence>